<dbReference type="GO" id="GO:0060090">
    <property type="term" value="F:molecular adaptor activity"/>
    <property type="evidence" value="ECO:0007669"/>
    <property type="project" value="TreeGrafter"/>
</dbReference>
<reference evidence="3 4" key="1">
    <citation type="submission" date="2020-08" db="EMBL/GenBank/DDBJ databases">
        <authorList>
            <person name="Newling K."/>
            <person name="Davey J."/>
            <person name="Forrester S."/>
        </authorList>
    </citation>
    <scope>NUCLEOTIDE SEQUENCE [LARGE SCALE GENOMIC DNA]</scope>
    <source>
        <strain evidence="4">Crithidia deanei Carvalho (ATCC PRA-265)</strain>
    </source>
</reference>
<dbReference type="GO" id="GO:0000932">
    <property type="term" value="C:P-body"/>
    <property type="evidence" value="ECO:0007669"/>
    <property type="project" value="TreeGrafter"/>
</dbReference>
<dbReference type="InterPro" id="IPR032193">
    <property type="entry name" value="CNOT1_TTP_bind"/>
</dbReference>
<dbReference type="PANTHER" id="PTHR13162">
    <property type="entry name" value="CCR4-NOT TRANSCRIPTION COMPLEX"/>
    <property type="match status" value="1"/>
</dbReference>
<protein>
    <submittedName>
        <fullName evidence="3">CCR4-NOT transcription complex subunit 1 TTP binding domain/CCR4-NOT transcription complex subunit 1 CAF1-binding domain containing protein, putative</fullName>
    </submittedName>
</protein>
<dbReference type="Proteomes" id="UP000515908">
    <property type="component" value="Chromosome 19"/>
</dbReference>
<dbReference type="Gene3D" id="1.25.40.840">
    <property type="entry name" value="CCR4-NOT transcription complex subunit 1 TTP binding domain"/>
    <property type="match status" value="1"/>
</dbReference>
<gene>
    <name evidence="3" type="ORF">ADEAN_000850200</name>
</gene>
<accession>A0A7G2CPE7</accession>
<dbReference type="GO" id="GO:0000288">
    <property type="term" value="P:nuclear-transcribed mRNA catabolic process, deadenylation-dependent decay"/>
    <property type="evidence" value="ECO:0007669"/>
    <property type="project" value="TreeGrafter"/>
</dbReference>
<dbReference type="EMBL" id="LR877163">
    <property type="protein sequence ID" value="CAD2220977.1"/>
    <property type="molecule type" value="Genomic_DNA"/>
</dbReference>
<dbReference type="GO" id="GO:0017148">
    <property type="term" value="P:negative regulation of translation"/>
    <property type="evidence" value="ECO:0007669"/>
    <property type="project" value="InterPro"/>
</dbReference>
<dbReference type="InterPro" id="IPR038535">
    <property type="entry name" value="CNOT1_TTP_bind_sf"/>
</dbReference>
<name>A0A7G2CPE7_9TRYP</name>
<organism evidence="3 4">
    <name type="scientific">Angomonas deanei</name>
    <dbReference type="NCBI Taxonomy" id="59799"/>
    <lineage>
        <taxon>Eukaryota</taxon>
        <taxon>Discoba</taxon>
        <taxon>Euglenozoa</taxon>
        <taxon>Kinetoplastea</taxon>
        <taxon>Metakinetoplastina</taxon>
        <taxon>Trypanosomatida</taxon>
        <taxon>Trypanosomatidae</taxon>
        <taxon>Strigomonadinae</taxon>
        <taxon>Angomonas</taxon>
    </lineage>
</organism>
<dbReference type="PANTHER" id="PTHR13162:SF8">
    <property type="entry name" value="CCR4-NOT TRANSCRIPTION COMPLEX SUBUNIT 1"/>
    <property type="match status" value="1"/>
</dbReference>
<dbReference type="Gene3D" id="1.25.40.180">
    <property type="match status" value="1"/>
</dbReference>
<feature type="domain" description="CCR4-NOT transcription complex subunit 1 TTP binding" evidence="2">
    <location>
        <begin position="195"/>
        <end position="372"/>
    </location>
</feature>
<dbReference type="OrthoDB" id="1933107at2759"/>
<dbReference type="Pfam" id="PF16415">
    <property type="entry name" value="CNOT1_CAF1_bind"/>
    <property type="match status" value="1"/>
</dbReference>
<sequence>MEAAVHVASRDKDFESDVFRPAMEKIPLVFLYGLFLGNFPGTIKNFVFIKQILASCDSLDLIAAHILPAAEKKGCLDRVISLFSEFTIVNPTRMLAVMEMIFRHKPAIKPFLKGSGSPRLVVALGMCMEEAGEPSDRWLQRALEGKLHFRASSTENRFSVAMGVVEVAEMLLEKQIYTTSANNALNALVASPMKGMLTNVMDCAKALLAASNALFPEDVEKECTAMLKKMYEDQTCANVLQTIARLMKSDAPRDKQLYACVIGIIFEESGSISGYPARALVLFAELYGQLIARELLPPGQQQRAWGQLLPAIAKPTNALVEEYGITALEQIKSKIAEWPQYGRALRHVKDLDFRVPGIMAAINRGIKNEEKAAGVQDAVKTAPAPPAPKKEAALPIMDPAIVAAKPVEQQDKDVQLHTMDIGTLVTNRNLTSPPRVIQEQINFLIGNTDHNNLDNNAKELAQLLRPEYYEYFSDYLVVKRAALEPNYHGSILS</sequence>
<dbReference type="GO" id="GO:0030015">
    <property type="term" value="C:CCR4-NOT core complex"/>
    <property type="evidence" value="ECO:0007669"/>
    <property type="project" value="InterPro"/>
</dbReference>
<evidence type="ECO:0000259" key="1">
    <source>
        <dbReference type="Pfam" id="PF16415"/>
    </source>
</evidence>
<evidence type="ECO:0000313" key="3">
    <source>
        <dbReference type="EMBL" id="CAD2220977.1"/>
    </source>
</evidence>
<evidence type="ECO:0000259" key="2">
    <source>
        <dbReference type="Pfam" id="PF16417"/>
    </source>
</evidence>
<dbReference type="InterPro" id="IPR040398">
    <property type="entry name" value="Not1"/>
</dbReference>
<evidence type="ECO:0000313" key="4">
    <source>
        <dbReference type="Proteomes" id="UP000515908"/>
    </source>
</evidence>
<dbReference type="Pfam" id="PF16417">
    <property type="entry name" value="CNOT1_TTP_bind"/>
    <property type="match status" value="1"/>
</dbReference>
<keyword evidence="4" id="KW-1185">Reference proteome</keyword>
<dbReference type="AlphaFoldDB" id="A0A7G2CPE7"/>
<feature type="domain" description="CCR4-NOT transcription complex subunit 1 CAF1-binding" evidence="1">
    <location>
        <begin position="431"/>
        <end position="488"/>
    </location>
</feature>
<dbReference type="InterPro" id="IPR032191">
    <property type="entry name" value="CNOT1_CAF1_bind"/>
</dbReference>
<proteinExistence type="predicted"/>
<dbReference type="VEuPathDB" id="TriTrypDB:ADEAN_000850200"/>